<dbReference type="GO" id="GO:0046872">
    <property type="term" value="F:metal ion binding"/>
    <property type="evidence" value="ECO:0007669"/>
    <property type="project" value="UniProtKB-UniRule"/>
</dbReference>
<organism evidence="21 22">
    <name type="scientific">Lithospermum erythrorhizon</name>
    <name type="common">Purple gromwell</name>
    <name type="synonym">Lithospermum officinale var. erythrorhizon</name>
    <dbReference type="NCBI Taxonomy" id="34254"/>
    <lineage>
        <taxon>Eukaryota</taxon>
        <taxon>Viridiplantae</taxon>
        <taxon>Streptophyta</taxon>
        <taxon>Embryophyta</taxon>
        <taxon>Tracheophyta</taxon>
        <taxon>Spermatophyta</taxon>
        <taxon>Magnoliopsida</taxon>
        <taxon>eudicotyledons</taxon>
        <taxon>Gunneridae</taxon>
        <taxon>Pentapetalae</taxon>
        <taxon>asterids</taxon>
        <taxon>lamiids</taxon>
        <taxon>Boraginales</taxon>
        <taxon>Boraginaceae</taxon>
        <taxon>Boraginoideae</taxon>
        <taxon>Lithospermeae</taxon>
        <taxon>Lithospermum</taxon>
    </lineage>
</organism>
<evidence type="ECO:0000256" key="9">
    <source>
        <dbReference type="ARBA" id="ARBA00022837"/>
    </source>
</evidence>
<dbReference type="GO" id="GO:0020037">
    <property type="term" value="F:heme binding"/>
    <property type="evidence" value="ECO:0007669"/>
    <property type="project" value="UniProtKB-UniRule"/>
</dbReference>
<feature type="binding site" evidence="16">
    <location>
        <position position="87"/>
    </location>
    <ligand>
        <name>Ca(2+)</name>
        <dbReference type="ChEBI" id="CHEBI:29108"/>
        <label>1</label>
    </ligand>
</feature>
<evidence type="ECO:0000256" key="6">
    <source>
        <dbReference type="ARBA" id="ARBA00022617"/>
    </source>
</evidence>
<dbReference type="InterPro" id="IPR002016">
    <property type="entry name" value="Haem_peroxidase"/>
</dbReference>
<dbReference type="PANTHER" id="PTHR31517:SF59">
    <property type="entry name" value="PEROXIDASE"/>
    <property type="match status" value="1"/>
</dbReference>
<evidence type="ECO:0000256" key="19">
    <source>
        <dbReference type="RuleBase" id="RU362060"/>
    </source>
</evidence>
<evidence type="ECO:0000256" key="11">
    <source>
        <dbReference type="ARBA" id="ARBA00023004"/>
    </source>
</evidence>
<evidence type="ECO:0000256" key="10">
    <source>
        <dbReference type="ARBA" id="ARBA00023002"/>
    </source>
</evidence>
<evidence type="ECO:0000259" key="20">
    <source>
        <dbReference type="PROSITE" id="PS50873"/>
    </source>
</evidence>
<keyword evidence="4 19" id="KW-0964">Secreted</keyword>
<comment type="subcellular location">
    <subcellularLocation>
        <location evidence="19">Secreted</location>
    </subcellularLocation>
</comment>
<keyword evidence="13" id="KW-0325">Glycoprotein</keyword>
<dbReference type="InterPro" id="IPR033905">
    <property type="entry name" value="Secretory_peroxidase"/>
</dbReference>
<dbReference type="PRINTS" id="PR00458">
    <property type="entry name" value="PEROXIDASE"/>
</dbReference>
<evidence type="ECO:0000256" key="17">
    <source>
        <dbReference type="PIRSR" id="PIRSR600823-4"/>
    </source>
</evidence>
<dbReference type="GO" id="GO:0140825">
    <property type="term" value="F:lactoperoxidase activity"/>
    <property type="evidence" value="ECO:0007669"/>
    <property type="project" value="UniProtKB-EC"/>
</dbReference>
<keyword evidence="12 18" id="KW-1015">Disulfide bond</keyword>
<comment type="catalytic activity">
    <reaction evidence="1 19">
        <text>2 a phenolic donor + H2O2 = 2 a phenolic radical donor + 2 H2O</text>
        <dbReference type="Rhea" id="RHEA:56136"/>
        <dbReference type="ChEBI" id="CHEBI:15377"/>
        <dbReference type="ChEBI" id="CHEBI:16240"/>
        <dbReference type="ChEBI" id="CHEBI:139520"/>
        <dbReference type="ChEBI" id="CHEBI:139521"/>
        <dbReference type="EC" id="1.11.1.7"/>
    </reaction>
</comment>
<evidence type="ECO:0000256" key="4">
    <source>
        <dbReference type="ARBA" id="ARBA00022525"/>
    </source>
</evidence>
<keyword evidence="7 16" id="KW-0479">Metal-binding</keyword>
<dbReference type="Proteomes" id="UP001454036">
    <property type="component" value="Unassembled WGS sequence"/>
</dbReference>
<evidence type="ECO:0000256" key="8">
    <source>
        <dbReference type="ARBA" id="ARBA00022729"/>
    </source>
</evidence>
<dbReference type="PANTHER" id="PTHR31517">
    <property type="match status" value="1"/>
</dbReference>
<dbReference type="InterPro" id="IPR000823">
    <property type="entry name" value="Peroxidase_pln"/>
</dbReference>
<keyword evidence="10 19" id="KW-0560">Oxidoreductase</keyword>
<feature type="binding site" evidence="16">
    <location>
        <position position="80"/>
    </location>
    <ligand>
        <name>Ca(2+)</name>
        <dbReference type="ChEBI" id="CHEBI:29108"/>
        <label>1</label>
    </ligand>
</feature>
<evidence type="ECO:0000256" key="7">
    <source>
        <dbReference type="ARBA" id="ARBA00022723"/>
    </source>
</evidence>
<feature type="binding site" description="axial binding residue" evidence="16">
    <location>
        <position position="200"/>
    </location>
    <ligand>
        <name>heme b</name>
        <dbReference type="ChEBI" id="CHEBI:60344"/>
    </ligand>
    <ligandPart>
        <name>Fe</name>
        <dbReference type="ChEBI" id="CHEBI:18248"/>
    </ligandPart>
</feature>
<feature type="binding site" evidence="16">
    <location>
        <position position="83"/>
    </location>
    <ligand>
        <name>Ca(2+)</name>
        <dbReference type="ChEBI" id="CHEBI:29108"/>
        <label>1</label>
    </ligand>
</feature>
<keyword evidence="8 19" id="KW-0732">Signal</keyword>
<evidence type="ECO:0000256" key="5">
    <source>
        <dbReference type="ARBA" id="ARBA00022559"/>
    </source>
</evidence>
<feature type="disulfide bond" evidence="18">
    <location>
        <begin position="81"/>
        <end position="86"/>
    </location>
</feature>
<dbReference type="EC" id="1.11.1.7" evidence="3 19"/>
<feature type="binding site" evidence="15">
    <location>
        <position position="170"/>
    </location>
    <ligand>
        <name>substrate</name>
    </ligand>
</feature>
<keyword evidence="11 16" id="KW-0408">Iron</keyword>
<feature type="domain" description="Plant heme peroxidase family profile" evidence="20">
    <location>
        <begin position="36"/>
        <end position="338"/>
    </location>
</feature>
<accession>A0AAV3QGR4</accession>
<dbReference type="PRINTS" id="PR00461">
    <property type="entry name" value="PLPEROXIDASE"/>
</dbReference>
<keyword evidence="14 19" id="KW-0376">Hydrogen peroxide</keyword>
<name>A0AAV3QGR4_LITER</name>
<evidence type="ECO:0000256" key="14">
    <source>
        <dbReference type="ARBA" id="ARBA00023324"/>
    </source>
</evidence>
<evidence type="ECO:0000256" key="16">
    <source>
        <dbReference type="PIRSR" id="PIRSR600823-3"/>
    </source>
</evidence>
<evidence type="ECO:0000256" key="15">
    <source>
        <dbReference type="PIRSR" id="PIRSR600823-2"/>
    </source>
</evidence>
<comment type="caution">
    <text evidence="21">The sequence shown here is derived from an EMBL/GenBank/DDBJ whole genome shotgun (WGS) entry which is preliminary data.</text>
</comment>
<dbReference type="FunFam" id="1.10.420.10:FF:000007">
    <property type="entry name" value="Peroxidase"/>
    <property type="match status" value="1"/>
</dbReference>
<keyword evidence="5 19" id="KW-0575">Peroxidase</keyword>
<dbReference type="Gene3D" id="1.10.520.10">
    <property type="match status" value="1"/>
</dbReference>
<comment type="similarity">
    <text evidence="19">Belongs to the peroxidase family. Classical plant (class III) peroxidase subfamily.</text>
</comment>
<dbReference type="AlphaFoldDB" id="A0AAV3QGR4"/>
<evidence type="ECO:0000313" key="21">
    <source>
        <dbReference type="EMBL" id="GAA0162386.1"/>
    </source>
</evidence>
<evidence type="ECO:0000256" key="12">
    <source>
        <dbReference type="ARBA" id="ARBA00023157"/>
    </source>
</evidence>
<evidence type="ECO:0000256" key="3">
    <source>
        <dbReference type="ARBA" id="ARBA00012313"/>
    </source>
</evidence>
<evidence type="ECO:0000256" key="2">
    <source>
        <dbReference type="ARBA" id="ARBA00002322"/>
    </source>
</evidence>
<keyword evidence="6 19" id="KW-0349">Heme</keyword>
<dbReference type="Gene3D" id="1.10.420.10">
    <property type="entry name" value="Peroxidase, domain 2"/>
    <property type="match status" value="1"/>
</dbReference>
<feature type="site" description="Transition state stabilizer" evidence="17">
    <location>
        <position position="75"/>
    </location>
</feature>
<feature type="signal peptide" evidence="19">
    <location>
        <begin position="1"/>
        <end position="26"/>
    </location>
</feature>
<reference evidence="21 22" key="1">
    <citation type="submission" date="2024-01" db="EMBL/GenBank/DDBJ databases">
        <title>The complete chloroplast genome sequence of Lithospermum erythrorhizon: insights into the phylogenetic relationship among Boraginaceae species and the maternal lineages of purple gromwells.</title>
        <authorList>
            <person name="Okada T."/>
            <person name="Watanabe K."/>
        </authorList>
    </citation>
    <scope>NUCLEOTIDE SEQUENCE [LARGE SCALE GENOMIC DNA]</scope>
</reference>
<dbReference type="PROSITE" id="PS50873">
    <property type="entry name" value="PEROXIDASE_4"/>
    <property type="match status" value="1"/>
</dbReference>
<feature type="disulfide bond" evidence="18">
    <location>
        <begin position="130"/>
        <end position="334"/>
    </location>
</feature>
<feature type="chain" id="PRO_5043086217" description="Peroxidase" evidence="19">
    <location>
        <begin position="27"/>
        <end position="341"/>
    </location>
</feature>
<evidence type="ECO:0000256" key="18">
    <source>
        <dbReference type="PIRSR" id="PIRSR600823-5"/>
    </source>
</evidence>
<comment type="cofactor">
    <cofactor evidence="16 19">
        <name>heme b</name>
        <dbReference type="ChEBI" id="CHEBI:60344"/>
    </cofactor>
    <text evidence="16 19">Binds 1 heme b (iron(II)-protoporphyrin IX) group per subunit.</text>
</comment>
<gene>
    <name evidence="21" type="ORF">LIER_18491</name>
</gene>
<keyword evidence="9 16" id="KW-0106">Calcium</keyword>
<dbReference type="InterPro" id="IPR010255">
    <property type="entry name" value="Haem_peroxidase_sf"/>
</dbReference>
<dbReference type="EMBL" id="BAABME010004440">
    <property type="protein sequence ID" value="GAA0162386.1"/>
    <property type="molecule type" value="Genomic_DNA"/>
</dbReference>
<feature type="disulfide bond" evidence="18">
    <location>
        <begin position="207"/>
        <end position="239"/>
    </location>
</feature>
<evidence type="ECO:0000313" key="22">
    <source>
        <dbReference type="Proteomes" id="UP001454036"/>
    </source>
</evidence>
<comment type="function">
    <text evidence="2">Removal of H(2)O(2), oxidation of toxic reductants, biosynthesis and degradation of lignin, suberization, auxin catabolism, response to environmental stresses such as wounding, pathogen attack and oxidative stress. These functions might be dependent on each isozyme/isoform in each plant tissue.</text>
</comment>
<dbReference type="GO" id="GO:0006979">
    <property type="term" value="P:response to oxidative stress"/>
    <property type="evidence" value="ECO:0007669"/>
    <property type="project" value="UniProtKB-UniRule"/>
</dbReference>
<feature type="binding site" evidence="16">
    <location>
        <position position="98"/>
    </location>
    <ligand>
        <name>Ca(2+)</name>
        <dbReference type="ChEBI" id="CHEBI:29108"/>
        <label>1</label>
    </ligand>
</feature>
<feature type="disulfide bond" evidence="18">
    <location>
        <begin position="48"/>
        <end position="124"/>
    </location>
</feature>
<dbReference type="Pfam" id="PF00141">
    <property type="entry name" value="peroxidase"/>
    <property type="match status" value="1"/>
</dbReference>
<comment type="cofactor">
    <cofactor evidence="16 19">
        <name>Ca(2+)</name>
        <dbReference type="ChEBI" id="CHEBI:29108"/>
    </cofactor>
    <text evidence="16 19">Binds 2 calcium ions per subunit.</text>
</comment>
<sequence>MEKNIGFLVFFVFGFSMSLYMAYVQAAVTLPPEDRPLTRQYYKKLNTCENVEAFVKHQVTLHWKVEKNITAKLLRLLYADCMVNGCDASILLDGPNTEKKAPQNSGLGGYILIDKIKIVLEQRCPGVVSCADILNLATRDALHLAGAPSYPVFLGRRDGPASSAAWVDLPSPSSSWEEGFKYFQSKGLDVQDYVTLLGAHSMGRTHCKFITDRLYNYKNTGKPDPSMDKSLLNSLRQQCPQKLKRGESDPLVYLTPESGAQFKFTNTYYKRVPSGKSVLGIDQQLITGNNDTIQIINDYADSFEQFRRVFALTISRMGGLKVLTGKNGEIRKNCRVPNKYQ</sequence>
<evidence type="ECO:0000256" key="1">
    <source>
        <dbReference type="ARBA" id="ARBA00000189"/>
    </source>
</evidence>
<feature type="binding site" evidence="16">
    <location>
        <position position="85"/>
    </location>
    <ligand>
        <name>Ca(2+)</name>
        <dbReference type="ChEBI" id="CHEBI:29108"/>
        <label>1</label>
    </ligand>
</feature>
<dbReference type="SUPFAM" id="SSF48113">
    <property type="entry name" value="Heme-dependent peroxidases"/>
    <property type="match status" value="1"/>
</dbReference>
<feature type="binding site" evidence="16">
    <location>
        <position position="89"/>
    </location>
    <ligand>
        <name>Ca(2+)</name>
        <dbReference type="ChEBI" id="CHEBI:29108"/>
        <label>1</label>
    </ligand>
</feature>
<protein>
    <recommendedName>
        <fullName evidence="3 19">Peroxidase</fullName>
        <ecNumber evidence="3 19">1.11.1.7</ecNumber>
    </recommendedName>
</protein>
<dbReference type="CDD" id="cd00693">
    <property type="entry name" value="secretory_peroxidase"/>
    <property type="match status" value="1"/>
</dbReference>
<evidence type="ECO:0000256" key="13">
    <source>
        <dbReference type="ARBA" id="ARBA00023180"/>
    </source>
</evidence>
<dbReference type="GO" id="GO:0005576">
    <property type="term" value="C:extracellular region"/>
    <property type="evidence" value="ECO:0007669"/>
    <property type="project" value="UniProtKB-SubCell"/>
</dbReference>
<proteinExistence type="inferred from homology"/>
<keyword evidence="22" id="KW-1185">Reference proteome</keyword>
<dbReference type="GO" id="GO:0042744">
    <property type="term" value="P:hydrogen peroxide catabolic process"/>
    <property type="evidence" value="ECO:0007669"/>
    <property type="project" value="UniProtKB-KW"/>
</dbReference>